<dbReference type="EMBL" id="GBXM01070833">
    <property type="protein sequence ID" value="JAH37744.1"/>
    <property type="molecule type" value="Transcribed_RNA"/>
</dbReference>
<reference evidence="1" key="1">
    <citation type="submission" date="2014-11" db="EMBL/GenBank/DDBJ databases">
        <authorList>
            <person name="Amaro Gonzalez C."/>
        </authorList>
    </citation>
    <scope>NUCLEOTIDE SEQUENCE</scope>
</reference>
<sequence length="54" mass="6340">MPCGNTVMMSINRYCFSDRLQHNVLLRLLKSKLLKIRTAQETQLSFHCLQSGWE</sequence>
<evidence type="ECO:0000313" key="1">
    <source>
        <dbReference type="EMBL" id="JAH37744.1"/>
    </source>
</evidence>
<organism evidence="1">
    <name type="scientific">Anguilla anguilla</name>
    <name type="common">European freshwater eel</name>
    <name type="synonym">Muraena anguilla</name>
    <dbReference type="NCBI Taxonomy" id="7936"/>
    <lineage>
        <taxon>Eukaryota</taxon>
        <taxon>Metazoa</taxon>
        <taxon>Chordata</taxon>
        <taxon>Craniata</taxon>
        <taxon>Vertebrata</taxon>
        <taxon>Euteleostomi</taxon>
        <taxon>Actinopterygii</taxon>
        <taxon>Neopterygii</taxon>
        <taxon>Teleostei</taxon>
        <taxon>Anguilliformes</taxon>
        <taxon>Anguillidae</taxon>
        <taxon>Anguilla</taxon>
    </lineage>
</organism>
<name>A0A0E9S8N9_ANGAN</name>
<proteinExistence type="predicted"/>
<reference evidence="1" key="2">
    <citation type="journal article" date="2015" name="Fish Shellfish Immunol.">
        <title>Early steps in the European eel (Anguilla anguilla)-Vibrio vulnificus interaction in the gills: Role of the RtxA13 toxin.</title>
        <authorList>
            <person name="Callol A."/>
            <person name="Pajuelo D."/>
            <person name="Ebbesson L."/>
            <person name="Teles M."/>
            <person name="MacKenzie S."/>
            <person name="Amaro C."/>
        </authorList>
    </citation>
    <scope>NUCLEOTIDE SEQUENCE</scope>
</reference>
<protein>
    <submittedName>
        <fullName evidence="1">Uncharacterized protein</fullName>
    </submittedName>
</protein>
<accession>A0A0E9S8N9</accession>
<dbReference type="AlphaFoldDB" id="A0A0E9S8N9"/>